<sequence length="115" mass="12007">MANGWAPIIGLIVVVIFCVAAWVLAPKGENQTYVYRTIPPSKANGTPTKPCLRAKSSSENLDASEKKLYSAATTVGGGGGGNGGSKRVHFAQDTRNRARDAEPCDAPCVAAEKTT</sequence>
<evidence type="ECO:0000256" key="2">
    <source>
        <dbReference type="SAM" id="Phobius"/>
    </source>
</evidence>
<name>A0A9Q8Z053_CURCL</name>
<keyword evidence="4" id="KW-1185">Reference proteome</keyword>
<accession>A0A9Q8Z053</accession>
<dbReference type="OrthoDB" id="1508846at2759"/>
<organism evidence="3 4">
    <name type="scientific">Curvularia clavata</name>
    <dbReference type="NCBI Taxonomy" id="95742"/>
    <lineage>
        <taxon>Eukaryota</taxon>
        <taxon>Fungi</taxon>
        <taxon>Dikarya</taxon>
        <taxon>Ascomycota</taxon>
        <taxon>Pezizomycotina</taxon>
        <taxon>Dothideomycetes</taxon>
        <taxon>Pleosporomycetidae</taxon>
        <taxon>Pleosporales</taxon>
        <taxon>Pleosporineae</taxon>
        <taxon>Pleosporaceae</taxon>
        <taxon>Curvularia</taxon>
    </lineage>
</organism>
<keyword evidence="2" id="KW-1133">Transmembrane helix</keyword>
<evidence type="ECO:0000313" key="3">
    <source>
        <dbReference type="EMBL" id="USP73557.1"/>
    </source>
</evidence>
<evidence type="ECO:0000313" key="4">
    <source>
        <dbReference type="Proteomes" id="UP001056012"/>
    </source>
</evidence>
<dbReference type="AlphaFoldDB" id="A0A9Q8Z053"/>
<reference evidence="3" key="1">
    <citation type="submission" date="2021-12" db="EMBL/GenBank/DDBJ databases">
        <title>Curvularia clavata genome.</title>
        <authorList>
            <person name="Cao Y."/>
        </authorList>
    </citation>
    <scope>NUCLEOTIDE SEQUENCE</scope>
    <source>
        <strain evidence="3">Yc1106</strain>
    </source>
</reference>
<dbReference type="EMBL" id="CP089274">
    <property type="protein sequence ID" value="USP73557.1"/>
    <property type="molecule type" value="Genomic_DNA"/>
</dbReference>
<feature type="transmembrane region" description="Helical" evidence="2">
    <location>
        <begin position="6"/>
        <end position="25"/>
    </location>
</feature>
<evidence type="ECO:0000256" key="1">
    <source>
        <dbReference type="SAM" id="MobiDB-lite"/>
    </source>
</evidence>
<gene>
    <name evidence="3" type="ORF">yc1106_00831</name>
</gene>
<feature type="region of interest" description="Disordered" evidence="1">
    <location>
        <begin position="74"/>
        <end position="103"/>
    </location>
</feature>
<keyword evidence="2" id="KW-0472">Membrane</keyword>
<dbReference type="VEuPathDB" id="FungiDB:yc1106_00831"/>
<feature type="compositionally biased region" description="Basic and acidic residues" evidence="1">
    <location>
        <begin position="90"/>
        <end position="102"/>
    </location>
</feature>
<dbReference type="Proteomes" id="UP001056012">
    <property type="component" value="Chromosome 1"/>
</dbReference>
<feature type="compositionally biased region" description="Gly residues" evidence="1">
    <location>
        <begin position="75"/>
        <end position="84"/>
    </location>
</feature>
<proteinExistence type="predicted"/>
<keyword evidence="2" id="KW-0812">Transmembrane</keyword>
<protein>
    <submittedName>
        <fullName evidence="3">Uncharacterized protein</fullName>
    </submittedName>
</protein>